<keyword evidence="1" id="KW-0732">Signal</keyword>
<evidence type="ECO:0000313" key="3">
    <source>
        <dbReference type="Proteomes" id="UP000192536"/>
    </source>
</evidence>
<dbReference type="GeneID" id="93565037"/>
<comment type="caution">
    <text evidence="2">The sequence shown here is derived from an EMBL/GenBank/DDBJ whole genome shotgun (WGS) entry which is preliminary data.</text>
</comment>
<accession>A0A1X0WHA3</accession>
<evidence type="ECO:0000256" key="1">
    <source>
        <dbReference type="SAM" id="SignalP"/>
    </source>
</evidence>
<protein>
    <recommendedName>
        <fullName evidence="4">C-type lysozyme inhibitor domain-containing protein</fullName>
    </recommendedName>
</protein>
<evidence type="ECO:0000313" key="2">
    <source>
        <dbReference type="EMBL" id="ORJ26149.1"/>
    </source>
</evidence>
<sequence length="122" mass="12839">MLKKSILSIVLILSAPFTASAAQVLLCTETHSTEAAGGDVQSEHIANNAQVIDNGNSFTFSPNGASVTSPMLKGIKTPDGGQIFSARTLDGMVFAKFSDSYVMRNTKEGYVYSDCKPASAAQ</sequence>
<feature type="signal peptide" evidence="1">
    <location>
        <begin position="1"/>
        <end position="21"/>
    </location>
</feature>
<evidence type="ECO:0008006" key="4">
    <source>
        <dbReference type="Google" id="ProtNLM"/>
    </source>
</evidence>
<dbReference type="RefSeq" id="WP_017492726.1">
    <property type="nucleotide sequence ID" value="NZ_CAUQAZ010000054.1"/>
</dbReference>
<proteinExistence type="predicted"/>
<reference evidence="2 3" key="1">
    <citation type="journal article" date="2017" name="Int. J. Syst. Evol. Microbiol.">
        <title>Rouxiella badensis sp. nov. and Rouxiella silvae sp. nov. isolated from peat bog soil in Germany and emendation of the genus description.</title>
        <authorList>
            <person name="Le Fleche-Mateos A."/>
            <person name="Kugler J.H."/>
            <person name="Hansen S.H."/>
            <person name="Syldatk C."/>
            <person name="Hausmann R."/>
            <person name="Lomprez F."/>
            <person name="Vandenbogaert M."/>
            <person name="Manuguerra J.C."/>
            <person name="Grimont P.A."/>
        </authorList>
    </citation>
    <scope>NUCLEOTIDE SEQUENCE [LARGE SCALE GENOMIC DNA]</scope>
    <source>
        <strain evidence="2 3">DSM 100043</strain>
    </source>
</reference>
<organism evidence="2 3">
    <name type="scientific">Rouxiella badensis</name>
    <dbReference type="NCBI Taxonomy" id="1646377"/>
    <lineage>
        <taxon>Bacteria</taxon>
        <taxon>Pseudomonadati</taxon>
        <taxon>Pseudomonadota</taxon>
        <taxon>Gammaproteobacteria</taxon>
        <taxon>Enterobacterales</taxon>
        <taxon>Yersiniaceae</taxon>
        <taxon>Rouxiella</taxon>
    </lineage>
</organism>
<name>A0A1X0WHA3_9GAMM</name>
<dbReference type="EMBL" id="MRWE01000009">
    <property type="protein sequence ID" value="ORJ26149.1"/>
    <property type="molecule type" value="Genomic_DNA"/>
</dbReference>
<gene>
    <name evidence="2" type="ORF">BS640_07385</name>
</gene>
<keyword evidence="3" id="KW-1185">Reference proteome</keyword>
<feature type="chain" id="PRO_5010878730" description="C-type lysozyme inhibitor domain-containing protein" evidence="1">
    <location>
        <begin position="22"/>
        <end position="122"/>
    </location>
</feature>
<dbReference type="AlphaFoldDB" id="A0A1X0WHA3"/>
<dbReference type="Proteomes" id="UP000192536">
    <property type="component" value="Unassembled WGS sequence"/>
</dbReference>